<dbReference type="Proteomes" id="UP000250266">
    <property type="component" value="Unassembled WGS sequence"/>
</dbReference>
<name>A0A8E2DW40_9PEZI</name>
<evidence type="ECO:0000259" key="1">
    <source>
        <dbReference type="Pfam" id="PF18107"/>
    </source>
</evidence>
<dbReference type="OrthoDB" id="3853970at2759"/>
<evidence type="ECO:0000313" key="3">
    <source>
        <dbReference type="Proteomes" id="UP000250266"/>
    </source>
</evidence>
<evidence type="ECO:0000313" key="2">
    <source>
        <dbReference type="EMBL" id="OCK72684.1"/>
    </source>
</evidence>
<sequence>YKELSSWFQQQYNRPIAPSSISEILSAKYNYLNQSKFQPSTKKRRLEKWPELKTALIQ</sequence>
<dbReference type="EMBL" id="KV747393">
    <property type="protein sequence ID" value="OCK72684.1"/>
    <property type="molecule type" value="Genomic_DNA"/>
</dbReference>
<dbReference type="Gene3D" id="1.10.10.60">
    <property type="entry name" value="Homeodomain-like"/>
    <property type="match status" value="1"/>
</dbReference>
<dbReference type="AlphaFoldDB" id="A0A8E2DW40"/>
<protein>
    <recommendedName>
        <fullName evidence="1">ARS-binding protein 1 N-terminal domain-containing protein</fullName>
    </recommendedName>
</protein>
<gene>
    <name evidence="2" type="ORF">K432DRAFT_315780</name>
</gene>
<accession>A0A8E2DW40</accession>
<organism evidence="2 3">
    <name type="scientific">Lepidopterella palustris CBS 459.81</name>
    <dbReference type="NCBI Taxonomy" id="1314670"/>
    <lineage>
        <taxon>Eukaryota</taxon>
        <taxon>Fungi</taxon>
        <taxon>Dikarya</taxon>
        <taxon>Ascomycota</taxon>
        <taxon>Pezizomycotina</taxon>
        <taxon>Dothideomycetes</taxon>
        <taxon>Pleosporomycetidae</taxon>
        <taxon>Mytilinidiales</taxon>
        <taxon>Argynnaceae</taxon>
        <taxon>Lepidopterella</taxon>
    </lineage>
</organism>
<dbReference type="InterPro" id="IPR009057">
    <property type="entry name" value="Homeodomain-like_sf"/>
</dbReference>
<feature type="non-terminal residue" evidence="2">
    <location>
        <position position="1"/>
    </location>
</feature>
<reference evidence="2 3" key="1">
    <citation type="journal article" date="2016" name="Nat. Commun.">
        <title>Ectomycorrhizal ecology is imprinted in the genome of the dominant symbiotic fungus Cenococcum geophilum.</title>
        <authorList>
            <consortium name="DOE Joint Genome Institute"/>
            <person name="Peter M."/>
            <person name="Kohler A."/>
            <person name="Ohm R.A."/>
            <person name="Kuo A."/>
            <person name="Krutzmann J."/>
            <person name="Morin E."/>
            <person name="Arend M."/>
            <person name="Barry K.W."/>
            <person name="Binder M."/>
            <person name="Choi C."/>
            <person name="Clum A."/>
            <person name="Copeland A."/>
            <person name="Grisel N."/>
            <person name="Haridas S."/>
            <person name="Kipfer T."/>
            <person name="LaButti K."/>
            <person name="Lindquist E."/>
            <person name="Lipzen A."/>
            <person name="Maire R."/>
            <person name="Meier B."/>
            <person name="Mihaltcheva S."/>
            <person name="Molinier V."/>
            <person name="Murat C."/>
            <person name="Poggeler S."/>
            <person name="Quandt C.A."/>
            <person name="Sperisen C."/>
            <person name="Tritt A."/>
            <person name="Tisserant E."/>
            <person name="Crous P.W."/>
            <person name="Henrissat B."/>
            <person name="Nehls U."/>
            <person name="Egli S."/>
            <person name="Spatafora J.W."/>
            <person name="Grigoriev I.V."/>
            <person name="Martin F.M."/>
        </authorList>
    </citation>
    <scope>NUCLEOTIDE SEQUENCE [LARGE SCALE GENOMIC DNA]</scope>
    <source>
        <strain evidence="2 3">CBS 459.81</strain>
    </source>
</reference>
<proteinExistence type="predicted"/>
<dbReference type="Pfam" id="PF18107">
    <property type="entry name" value="HTH_ABP1_N"/>
    <property type="match status" value="1"/>
</dbReference>
<dbReference type="SUPFAM" id="SSF46689">
    <property type="entry name" value="Homeodomain-like"/>
    <property type="match status" value="1"/>
</dbReference>
<feature type="domain" description="ARS-binding protein 1 N-terminal" evidence="1">
    <location>
        <begin position="2"/>
        <end position="35"/>
    </location>
</feature>
<dbReference type="InterPro" id="IPR041188">
    <property type="entry name" value="HTH_ABP1_N"/>
</dbReference>
<keyword evidence="3" id="KW-1185">Reference proteome</keyword>